<keyword evidence="2" id="KW-0472">Membrane</keyword>
<accession>A0A7W9Q4E4</accession>
<keyword evidence="4" id="KW-1185">Reference proteome</keyword>
<comment type="caution">
    <text evidence="3">The sequence shown here is derived from an EMBL/GenBank/DDBJ whole genome shotgun (WGS) entry which is preliminary data.</text>
</comment>
<proteinExistence type="predicted"/>
<evidence type="ECO:0000313" key="3">
    <source>
        <dbReference type="EMBL" id="MBB5932407.1"/>
    </source>
</evidence>
<keyword evidence="2" id="KW-0812">Transmembrane</keyword>
<feature type="transmembrane region" description="Helical" evidence="2">
    <location>
        <begin position="28"/>
        <end position="45"/>
    </location>
</feature>
<dbReference type="EMBL" id="JACHJK010000025">
    <property type="protein sequence ID" value="MBB5932407.1"/>
    <property type="molecule type" value="Genomic_DNA"/>
</dbReference>
<feature type="compositionally biased region" description="Basic and acidic residues" evidence="1">
    <location>
        <begin position="1"/>
        <end position="20"/>
    </location>
</feature>
<dbReference type="AlphaFoldDB" id="A0A7W9Q4E4"/>
<name>A0A7W9Q4E4_9ACTN</name>
<sequence>MADPDRNSLDRRAQRPEERRRRTRRRRAVLGTVAVVLVAGAAWRLKSAHDAQPRLAVVSSRSALVGTWRAEDGPGQVEFTSDGRFSAVSLTVDVSWNGELTGAGSWSLDHRGGSLSLRPDHPPTGMSSDAGFAVVRADGQVRLCVTSASPGVLCDALLRRVAP</sequence>
<organism evidence="3 4">
    <name type="scientific">Streptomyces echinatus</name>
    <dbReference type="NCBI Taxonomy" id="67293"/>
    <lineage>
        <taxon>Bacteria</taxon>
        <taxon>Bacillati</taxon>
        <taxon>Actinomycetota</taxon>
        <taxon>Actinomycetes</taxon>
        <taxon>Kitasatosporales</taxon>
        <taxon>Streptomycetaceae</taxon>
        <taxon>Streptomyces</taxon>
    </lineage>
</organism>
<feature type="region of interest" description="Disordered" evidence="1">
    <location>
        <begin position="1"/>
        <end position="24"/>
    </location>
</feature>
<evidence type="ECO:0000313" key="4">
    <source>
        <dbReference type="Proteomes" id="UP000585836"/>
    </source>
</evidence>
<keyword evidence="2" id="KW-1133">Transmembrane helix</keyword>
<protein>
    <submittedName>
        <fullName evidence="3">Uncharacterized protein</fullName>
    </submittedName>
</protein>
<evidence type="ECO:0000256" key="2">
    <source>
        <dbReference type="SAM" id="Phobius"/>
    </source>
</evidence>
<reference evidence="3 4" key="1">
    <citation type="submission" date="2020-08" db="EMBL/GenBank/DDBJ databases">
        <title>Genomic Encyclopedia of Type Strains, Phase III (KMG-III): the genomes of soil and plant-associated and newly described type strains.</title>
        <authorList>
            <person name="Whitman W."/>
        </authorList>
    </citation>
    <scope>NUCLEOTIDE SEQUENCE [LARGE SCALE GENOMIC DNA]</scope>
    <source>
        <strain evidence="3 4">CECT 3313</strain>
    </source>
</reference>
<dbReference type="Proteomes" id="UP000585836">
    <property type="component" value="Unassembled WGS sequence"/>
</dbReference>
<evidence type="ECO:0000256" key="1">
    <source>
        <dbReference type="SAM" id="MobiDB-lite"/>
    </source>
</evidence>
<gene>
    <name evidence="3" type="ORF">FHS34_007917</name>
</gene>
<dbReference type="RefSeq" id="WP_184974731.1">
    <property type="nucleotide sequence ID" value="NZ_BAAAWF010000001.1"/>
</dbReference>